<comment type="caution">
    <text evidence="1">The sequence shown here is derived from an EMBL/GenBank/DDBJ whole genome shotgun (WGS) entry which is preliminary data.</text>
</comment>
<evidence type="ECO:0000313" key="2">
    <source>
        <dbReference type="Proteomes" id="UP001055879"/>
    </source>
</evidence>
<proteinExistence type="predicted"/>
<dbReference type="EMBL" id="CM042051">
    <property type="protein sequence ID" value="KAI3728335.1"/>
    <property type="molecule type" value="Genomic_DNA"/>
</dbReference>
<sequence>MDPLIFQFNQLDHHHQQPPIDQILSLPIVLSDRILHAVDDTKSYKLECADVGKHVDRLSQKLRSAVRFANSTPSFYERPFRRIFTDVAKTLNRALILVRKCRRRSIFRRFVTIVGVADFRKLFSQLDASIGDVTWLLSVFDVDGESGGIADGGGIVLSLPPIASNDPILSWIWSYIASLHLCALNVKIEAAHELSSLSRDNDRNKKMIIEEGGVSPLLKLLKEKSSPEAQIAASMALFNLANDQNNTQVIVNEHGIPIIVQVFRNPQILVQIEVAKLIARMAEHDSVSQEGFARENVIGTLVSLLSFDMLIDDDLGKTNKFLKKGIRSIVEINTQVERSSITCCDYSNKRGKKEPQDLIIEFKTNCSGALWMLARGSIANSRKITESKGLLYLAKLIENGNGELQVNCLMTIVEITAAAEYNPDLRRSAFKTNSPSAKAIVDQLLRLITESDNPVIKIPAIKAIGHLARTFPSRQTRVIGPLVKQLSHKNLTVGTESVIALCKFTCEENFLHAEHSKTIVEFKGLPPLMNLLRGSERIQYHALVLVCYLAMHDGINEPFEQRRILTALEGAENSVACRYSELRELVAHAIHHLKILS</sequence>
<reference evidence="1 2" key="2">
    <citation type="journal article" date="2022" name="Mol. Ecol. Resour.">
        <title>The genomes of chicory, endive, great burdock and yacon provide insights into Asteraceae paleo-polyploidization history and plant inulin production.</title>
        <authorList>
            <person name="Fan W."/>
            <person name="Wang S."/>
            <person name="Wang H."/>
            <person name="Wang A."/>
            <person name="Jiang F."/>
            <person name="Liu H."/>
            <person name="Zhao H."/>
            <person name="Xu D."/>
            <person name="Zhang Y."/>
        </authorList>
    </citation>
    <scope>NUCLEOTIDE SEQUENCE [LARGE SCALE GENOMIC DNA]</scope>
    <source>
        <strain evidence="2">cv. Niubang</strain>
    </source>
</reference>
<name>A0ACB9C274_ARCLA</name>
<accession>A0ACB9C274</accession>
<gene>
    <name evidence="1" type="ORF">L6452_16969</name>
</gene>
<protein>
    <submittedName>
        <fullName evidence="1">Uncharacterized protein</fullName>
    </submittedName>
</protein>
<keyword evidence="2" id="KW-1185">Reference proteome</keyword>
<dbReference type="Proteomes" id="UP001055879">
    <property type="component" value="Linkage Group LG05"/>
</dbReference>
<evidence type="ECO:0000313" key="1">
    <source>
        <dbReference type="EMBL" id="KAI3728335.1"/>
    </source>
</evidence>
<organism evidence="1 2">
    <name type="scientific">Arctium lappa</name>
    <name type="common">Greater burdock</name>
    <name type="synonym">Lappa major</name>
    <dbReference type="NCBI Taxonomy" id="4217"/>
    <lineage>
        <taxon>Eukaryota</taxon>
        <taxon>Viridiplantae</taxon>
        <taxon>Streptophyta</taxon>
        <taxon>Embryophyta</taxon>
        <taxon>Tracheophyta</taxon>
        <taxon>Spermatophyta</taxon>
        <taxon>Magnoliopsida</taxon>
        <taxon>eudicotyledons</taxon>
        <taxon>Gunneridae</taxon>
        <taxon>Pentapetalae</taxon>
        <taxon>asterids</taxon>
        <taxon>campanulids</taxon>
        <taxon>Asterales</taxon>
        <taxon>Asteraceae</taxon>
        <taxon>Carduoideae</taxon>
        <taxon>Cardueae</taxon>
        <taxon>Arctiinae</taxon>
        <taxon>Arctium</taxon>
    </lineage>
</organism>
<reference evidence="2" key="1">
    <citation type="journal article" date="2022" name="Mol. Ecol. Resour.">
        <title>The genomes of chicory, endive, great burdock and yacon provide insights into Asteraceae palaeo-polyploidization history and plant inulin production.</title>
        <authorList>
            <person name="Fan W."/>
            <person name="Wang S."/>
            <person name="Wang H."/>
            <person name="Wang A."/>
            <person name="Jiang F."/>
            <person name="Liu H."/>
            <person name="Zhao H."/>
            <person name="Xu D."/>
            <person name="Zhang Y."/>
        </authorList>
    </citation>
    <scope>NUCLEOTIDE SEQUENCE [LARGE SCALE GENOMIC DNA]</scope>
    <source>
        <strain evidence="2">cv. Niubang</strain>
    </source>
</reference>